<evidence type="ECO:0000313" key="2">
    <source>
        <dbReference type="EMBL" id="GAA2558456.1"/>
    </source>
</evidence>
<keyword evidence="1" id="KW-0812">Transmembrane</keyword>
<keyword evidence="3" id="KW-1185">Reference proteome</keyword>
<feature type="transmembrane region" description="Helical" evidence="1">
    <location>
        <begin position="69"/>
        <end position="87"/>
    </location>
</feature>
<comment type="caution">
    <text evidence="2">The sequence shown here is derived from an EMBL/GenBank/DDBJ whole genome shotgun (WGS) entry which is preliminary data.</text>
</comment>
<protein>
    <submittedName>
        <fullName evidence="2">Uncharacterized protein</fullName>
    </submittedName>
</protein>
<feature type="transmembrane region" description="Helical" evidence="1">
    <location>
        <begin position="93"/>
        <end position="113"/>
    </location>
</feature>
<keyword evidence="1" id="KW-1133">Transmembrane helix</keyword>
<organism evidence="2 3">
    <name type="scientific">Streptomyces levis</name>
    <dbReference type="NCBI Taxonomy" id="285566"/>
    <lineage>
        <taxon>Bacteria</taxon>
        <taxon>Bacillati</taxon>
        <taxon>Actinomycetota</taxon>
        <taxon>Actinomycetes</taxon>
        <taxon>Kitasatosporales</taxon>
        <taxon>Streptomycetaceae</taxon>
        <taxon>Streptomyces</taxon>
    </lineage>
</organism>
<keyword evidence="1" id="KW-0472">Membrane</keyword>
<evidence type="ECO:0000256" key="1">
    <source>
        <dbReference type="SAM" id="Phobius"/>
    </source>
</evidence>
<reference evidence="2 3" key="1">
    <citation type="journal article" date="2019" name="Int. J. Syst. Evol. Microbiol.">
        <title>The Global Catalogue of Microorganisms (GCM) 10K type strain sequencing project: providing services to taxonomists for standard genome sequencing and annotation.</title>
        <authorList>
            <consortium name="The Broad Institute Genomics Platform"/>
            <consortium name="The Broad Institute Genome Sequencing Center for Infectious Disease"/>
            <person name="Wu L."/>
            <person name="Ma J."/>
        </authorList>
    </citation>
    <scope>NUCLEOTIDE SEQUENCE [LARGE SCALE GENOMIC DNA]</scope>
    <source>
        <strain evidence="2 3">JCM 6924</strain>
    </source>
</reference>
<dbReference type="EMBL" id="BAAATM010000027">
    <property type="protein sequence ID" value="GAA2558456.1"/>
    <property type="molecule type" value="Genomic_DNA"/>
</dbReference>
<name>A0ABN3P585_9ACTN</name>
<accession>A0ABN3P585</accession>
<gene>
    <name evidence="2" type="ORF">GCM10010423_70440</name>
</gene>
<sequence length="122" mass="12995">MNNNLVQVSNDAQPSAQAAVQICTTPVVQEETPTSAAEVKIELTKTNFRTVMRVPGPHAGRMINAAPRILGLVGSLVGPVVLLKSSVDVVMPWWGLWGLVVVVAVLPLVHVVVGNRHDRSSS</sequence>
<dbReference type="Proteomes" id="UP001501095">
    <property type="component" value="Unassembled WGS sequence"/>
</dbReference>
<proteinExistence type="predicted"/>
<evidence type="ECO:0000313" key="3">
    <source>
        <dbReference type="Proteomes" id="UP001501095"/>
    </source>
</evidence>
<dbReference type="RefSeq" id="WP_344543943.1">
    <property type="nucleotide sequence ID" value="NZ_BAAATM010000027.1"/>
</dbReference>